<keyword evidence="7" id="KW-1185">Reference proteome</keyword>
<dbReference type="InterPro" id="IPR013324">
    <property type="entry name" value="RNA_pol_sigma_r3/r4-like"/>
</dbReference>
<dbReference type="Gene3D" id="1.10.1740.10">
    <property type="match status" value="1"/>
</dbReference>
<gene>
    <name evidence="6" type="primary">sigM_1</name>
    <name evidence="6" type="ORF">PAECIP111893_00823</name>
</gene>
<reference evidence="6" key="1">
    <citation type="submission" date="2022-01" db="EMBL/GenBank/DDBJ databases">
        <authorList>
            <person name="Criscuolo A."/>
        </authorList>
    </citation>
    <scope>NUCLEOTIDE SEQUENCE</scope>
    <source>
        <strain evidence="6">CIP111893</strain>
    </source>
</reference>
<dbReference type="InterPro" id="IPR014284">
    <property type="entry name" value="RNA_pol_sigma-70_dom"/>
</dbReference>
<comment type="similarity">
    <text evidence="1">Belongs to the sigma-70 factor family. ECF subfamily.</text>
</comment>
<evidence type="ECO:0000313" key="6">
    <source>
        <dbReference type="EMBL" id="CAH1197568.1"/>
    </source>
</evidence>
<evidence type="ECO:0000256" key="4">
    <source>
        <dbReference type="ARBA" id="ARBA00023163"/>
    </source>
</evidence>
<proteinExistence type="inferred from homology"/>
<dbReference type="InterPro" id="IPR007627">
    <property type="entry name" value="RNA_pol_sigma70_r2"/>
</dbReference>
<comment type="caution">
    <text evidence="6">The sequence shown here is derived from an EMBL/GenBank/DDBJ whole genome shotgun (WGS) entry which is preliminary data.</text>
</comment>
<dbReference type="SUPFAM" id="SSF88946">
    <property type="entry name" value="Sigma2 domain of RNA polymerase sigma factors"/>
    <property type="match status" value="1"/>
</dbReference>
<evidence type="ECO:0000256" key="1">
    <source>
        <dbReference type="ARBA" id="ARBA00010641"/>
    </source>
</evidence>
<name>A0ABN8G2G0_9BACL</name>
<keyword evidence="2" id="KW-0805">Transcription regulation</keyword>
<dbReference type="PROSITE" id="PS00622">
    <property type="entry name" value="HTH_LUXR_1"/>
    <property type="match status" value="1"/>
</dbReference>
<dbReference type="InterPro" id="IPR013249">
    <property type="entry name" value="RNA_pol_sigma70_r4_t2"/>
</dbReference>
<evidence type="ECO:0000259" key="5">
    <source>
        <dbReference type="PROSITE" id="PS00622"/>
    </source>
</evidence>
<evidence type="ECO:0000256" key="3">
    <source>
        <dbReference type="ARBA" id="ARBA00023082"/>
    </source>
</evidence>
<dbReference type="Gene3D" id="1.10.10.10">
    <property type="entry name" value="Winged helix-like DNA-binding domain superfamily/Winged helix DNA-binding domain"/>
    <property type="match status" value="1"/>
</dbReference>
<keyword evidence="3" id="KW-0731">Sigma factor</keyword>
<dbReference type="PANTHER" id="PTHR43133">
    <property type="entry name" value="RNA POLYMERASE ECF-TYPE SIGMA FACTO"/>
    <property type="match status" value="1"/>
</dbReference>
<protein>
    <submittedName>
        <fullName evidence="6">ECF RNA polymerase sigma factor SigM</fullName>
    </submittedName>
</protein>
<dbReference type="Pfam" id="PF08281">
    <property type="entry name" value="Sigma70_r4_2"/>
    <property type="match status" value="1"/>
</dbReference>
<keyword evidence="4" id="KW-0804">Transcription</keyword>
<dbReference type="CDD" id="cd06171">
    <property type="entry name" value="Sigma70_r4"/>
    <property type="match status" value="1"/>
</dbReference>
<dbReference type="PANTHER" id="PTHR43133:SF51">
    <property type="entry name" value="RNA POLYMERASE SIGMA FACTOR"/>
    <property type="match status" value="1"/>
</dbReference>
<dbReference type="EMBL" id="CAKMMF010000004">
    <property type="protein sequence ID" value="CAH1197568.1"/>
    <property type="molecule type" value="Genomic_DNA"/>
</dbReference>
<evidence type="ECO:0000256" key="2">
    <source>
        <dbReference type="ARBA" id="ARBA00023015"/>
    </source>
</evidence>
<dbReference type="InterPro" id="IPR000792">
    <property type="entry name" value="Tscrpt_reg_LuxR_C"/>
</dbReference>
<dbReference type="SUPFAM" id="SSF88659">
    <property type="entry name" value="Sigma3 and sigma4 domains of RNA polymerase sigma factors"/>
    <property type="match status" value="1"/>
</dbReference>
<dbReference type="RefSeq" id="WP_236339141.1">
    <property type="nucleotide sequence ID" value="NZ_CAKMMF010000004.1"/>
</dbReference>
<dbReference type="InterPro" id="IPR013325">
    <property type="entry name" value="RNA_pol_sigma_r2"/>
</dbReference>
<accession>A0ABN8G2G0</accession>
<dbReference type="Pfam" id="PF04542">
    <property type="entry name" value="Sigma70_r2"/>
    <property type="match status" value="1"/>
</dbReference>
<sequence length="176" mass="20234">MNVLQTIHDAQNGSRDAFISLIRNNEGVMYAIARNILRTDNDAADAMQEAILKAYSNIGNLREPAYFRTWLIRILINECRQIVRYNSKFVSIAAVMEPTAAYQGLDSKLEMEELLEQLDMDHKEVVVLYYMEDISVKEIAGMLDISEGTVKSRLYRARTKLATLLKDADMKEEHWL</sequence>
<dbReference type="Proteomes" id="UP000838686">
    <property type="component" value="Unassembled WGS sequence"/>
</dbReference>
<organism evidence="6 7">
    <name type="scientific">Paenibacillus plantiphilus</name>
    <dbReference type="NCBI Taxonomy" id="2905650"/>
    <lineage>
        <taxon>Bacteria</taxon>
        <taxon>Bacillati</taxon>
        <taxon>Bacillota</taxon>
        <taxon>Bacilli</taxon>
        <taxon>Bacillales</taxon>
        <taxon>Paenibacillaceae</taxon>
        <taxon>Paenibacillus</taxon>
    </lineage>
</organism>
<dbReference type="NCBIfam" id="TIGR02937">
    <property type="entry name" value="sigma70-ECF"/>
    <property type="match status" value="1"/>
</dbReference>
<dbReference type="InterPro" id="IPR036388">
    <property type="entry name" value="WH-like_DNA-bd_sf"/>
</dbReference>
<feature type="domain" description="HTH luxR-type" evidence="5">
    <location>
        <begin position="133"/>
        <end position="160"/>
    </location>
</feature>
<evidence type="ECO:0000313" key="7">
    <source>
        <dbReference type="Proteomes" id="UP000838686"/>
    </source>
</evidence>
<dbReference type="InterPro" id="IPR039425">
    <property type="entry name" value="RNA_pol_sigma-70-like"/>
</dbReference>